<evidence type="ECO:0000313" key="1">
    <source>
        <dbReference type="Ensembl" id="ENSLBEP00000023136.1"/>
    </source>
</evidence>
<dbReference type="STRING" id="56723.ENSLBEP00000023136"/>
<reference evidence="1" key="2">
    <citation type="submission" date="2025-09" db="UniProtKB">
        <authorList>
            <consortium name="Ensembl"/>
        </authorList>
    </citation>
    <scope>IDENTIFICATION</scope>
</reference>
<reference evidence="1" key="1">
    <citation type="submission" date="2025-08" db="UniProtKB">
        <authorList>
            <consortium name="Ensembl"/>
        </authorList>
    </citation>
    <scope>IDENTIFICATION</scope>
</reference>
<protein>
    <recommendedName>
        <fullName evidence="3">HECT domain-containing protein</fullName>
    </recommendedName>
</protein>
<dbReference type="InterPro" id="IPR009091">
    <property type="entry name" value="RCC1/BLIP-II"/>
</dbReference>
<dbReference type="AlphaFoldDB" id="A0A3Q3FRE3"/>
<proteinExistence type="predicted"/>
<dbReference type="SUPFAM" id="SSF50985">
    <property type="entry name" value="RCC1/BLIP-II"/>
    <property type="match status" value="1"/>
</dbReference>
<keyword evidence="2" id="KW-1185">Reference proteome</keyword>
<dbReference type="InParanoid" id="A0A3Q3FRE3"/>
<dbReference type="Pfam" id="PF13540">
    <property type="entry name" value="RCC1_2"/>
    <property type="match status" value="1"/>
</dbReference>
<name>A0A3Q3FRE3_9LABR</name>
<organism evidence="1 2">
    <name type="scientific">Labrus bergylta</name>
    <name type="common">ballan wrasse</name>
    <dbReference type="NCBI Taxonomy" id="56723"/>
    <lineage>
        <taxon>Eukaryota</taxon>
        <taxon>Metazoa</taxon>
        <taxon>Chordata</taxon>
        <taxon>Craniata</taxon>
        <taxon>Vertebrata</taxon>
        <taxon>Euteleostomi</taxon>
        <taxon>Actinopterygii</taxon>
        <taxon>Neopterygii</taxon>
        <taxon>Teleostei</taxon>
        <taxon>Neoteleostei</taxon>
        <taxon>Acanthomorphata</taxon>
        <taxon>Eupercaria</taxon>
        <taxon>Labriformes</taxon>
        <taxon>Labridae</taxon>
        <taxon>Labrus</taxon>
    </lineage>
</organism>
<sequence>MLCWGNASYGQLASKVHTAFLLEDGTVYTCGCNDLGQLGHDKTRKKTG</sequence>
<dbReference type="Ensembl" id="ENSLBET00000024342.1">
    <property type="protein sequence ID" value="ENSLBEP00000023136.1"/>
    <property type="gene ID" value="ENSLBEG00000017746.1"/>
</dbReference>
<dbReference type="Gene3D" id="2.130.10.30">
    <property type="entry name" value="Regulator of chromosome condensation 1/beta-lactamase-inhibitor protein II"/>
    <property type="match status" value="1"/>
</dbReference>
<accession>A0A3Q3FRE3</accession>
<dbReference type="Proteomes" id="UP000261660">
    <property type="component" value="Unplaced"/>
</dbReference>
<evidence type="ECO:0008006" key="3">
    <source>
        <dbReference type="Google" id="ProtNLM"/>
    </source>
</evidence>
<evidence type="ECO:0000313" key="2">
    <source>
        <dbReference type="Proteomes" id="UP000261660"/>
    </source>
</evidence>